<dbReference type="Gene3D" id="1.10.10.10">
    <property type="entry name" value="Winged helix-like DNA-binding domain superfamily/Winged helix DNA-binding domain"/>
    <property type="match status" value="1"/>
</dbReference>
<keyword evidence="1" id="KW-0805">Transcription regulation</keyword>
<feature type="domain" description="HTH crp-type" evidence="4">
    <location>
        <begin position="93"/>
        <end position="167"/>
    </location>
</feature>
<gene>
    <name evidence="5" type="ORF">Q5H94_05625</name>
</gene>
<dbReference type="EMBL" id="JAUQSZ010000003">
    <property type="protein sequence ID" value="MDO7841797.1"/>
    <property type="molecule type" value="Genomic_DNA"/>
</dbReference>
<comment type="caution">
    <text evidence="5">The sequence shown here is derived from an EMBL/GenBank/DDBJ whole genome shotgun (WGS) entry which is preliminary data.</text>
</comment>
<sequence>MSGYAFRHKVAGNGGRQIFSIHMKGDVVDLHNSILRRADHNVQALTAIDVALIPALAIRQLAADRPLVGQAMWYETLVDAAIFREWTLNVGRRDARARTAHLRCEFALRLPVAGLGSQSDYVLPMTQEHLADALALTSVHVNRTLQALQSEGLIERTKRVVRVIDFAKLARVGDFDDRYLHLDRIQEVRRPRRN</sequence>
<evidence type="ECO:0000256" key="2">
    <source>
        <dbReference type="ARBA" id="ARBA00023125"/>
    </source>
</evidence>
<dbReference type="Pfam" id="PF13545">
    <property type="entry name" value="HTH_Crp_2"/>
    <property type="match status" value="1"/>
</dbReference>
<keyword evidence="3" id="KW-0804">Transcription</keyword>
<evidence type="ECO:0000256" key="1">
    <source>
        <dbReference type="ARBA" id="ARBA00023015"/>
    </source>
</evidence>
<dbReference type="InterPro" id="IPR036388">
    <property type="entry name" value="WH-like_DNA-bd_sf"/>
</dbReference>
<dbReference type="SMART" id="SM00419">
    <property type="entry name" value="HTH_CRP"/>
    <property type="match status" value="1"/>
</dbReference>
<proteinExistence type="predicted"/>
<keyword evidence="2" id="KW-0238">DNA-binding</keyword>
<reference evidence="5" key="1">
    <citation type="submission" date="2023-07" db="EMBL/GenBank/DDBJ databases">
        <authorList>
            <person name="Kim M.K."/>
        </authorList>
    </citation>
    <scope>NUCLEOTIDE SEQUENCE</scope>
    <source>
        <strain evidence="5">CA1-15</strain>
    </source>
</reference>
<dbReference type="Gene3D" id="2.60.120.10">
    <property type="entry name" value="Jelly Rolls"/>
    <property type="match status" value="1"/>
</dbReference>
<dbReference type="InterPro" id="IPR018490">
    <property type="entry name" value="cNMP-bd_dom_sf"/>
</dbReference>
<name>A0ABT8ZW43_9SPHN</name>
<evidence type="ECO:0000313" key="6">
    <source>
        <dbReference type="Proteomes" id="UP001176468"/>
    </source>
</evidence>
<organism evidence="5 6">
    <name type="scientific">Sphingomonas immobilis</name>
    <dbReference type="NCBI Taxonomy" id="3063997"/>
    <lineage>
        <taxon>Bacteria</taxon>
        <taxon>Pseudomonadati</taxon>
        <taxon>Pseudomonadota</taxon>
        <taxon>Alphaproteobacteria</taxon>
        <taxon>Sphingomonadales</taxon>
        <taxon>Sphingomonadaceae</taxon>
        <taxon>Sphingomonas</taxon>
    </lineage>
</organism>
<protein>
    <submittedName>
        <fullName evidence="5">Crp/Fnr family transcriptional regulator</fullName>
    </submittedName>
</protein>
<keyword evidence="6" id="KW-1185">Reference proteome</keyword>
<accession>A0ABT8ZW43</accession>
<dbReference type="PROSITE" id="PS51063">
    <property type="entry name" value="HTH_CRP_2"/>
    <property type="match status" value="1"/>
</dbReference>
<evidence type="ECO:0000259" key="4">
    <source>
        <dbReference type="PROSITE" id="PS51063"/>
    </source>
</evidence>
<dbReference type="InterPro" id="IPR014710">
    <property type="entry name" value="RmlC-like_jellyroll"/>
</dbReference>
<dbReference type="Proteomes" id="UP001176468">
    <property type="component" value="Unassembled WGS sequence"/>
</dbReference>
<dbReference type="SUPFAM" id="SSF46785">
    <property type="entry name" value="Winged helix' DNA-binding domain"/>
    <property type="match status" value="1"/>
</dbReference>
<evidence type="ECO:0000256" key="3">
    <source>
        <dbReference type="ARBA" id="ARBA00023163"/>
    </source>
</evidence>
<dbReference type="InterPro" id="IPR036390">
    <property type="entry name" value="WH_DNA-bd_sf"/>
</dbReference>
<dbReference type="SUPFAM" id="SSF51206">
    <property type="entry name" value="cAMP-binding domain-like"/>
    <property type="match status" value="1"/>
</dbReference>
<dbReference type="RefSeq" id="WP_304560257.1">
    <property type="nucleotide sequence ID" value="NZ_JAUQSZ010000003.1"/>
</dbReference>
<dbReference type="InterPro" id="IPR012318">
    <property type="entry name" value="HTH_CRP"/>
</dbReference>
<evidence type="ECO:0000313" key="5">
    <source>
        <dbReference type="EMBL" id="MDO7841797.1"/>
    </source>
</evidence>